<reference evidence="2 3" key="1">
    <citation type="submission" date="2018-06" db="EMBL/GenBank/DDBJ databases">
        <title>Genomic Encyclopedia of Type Strains, Phase III (KMG-III): the genomes of soil and plant-associated and newly described type strains.</title>
        <authorList>
            <person name="Whitman W."/>
        </authorList>
    </citation>
    <scope>NUCLEOTIDE SEQUENCE [LARGE SCALE GENOMIC DNA]</scope>
    <source>
        <strain evidence="2 3">JC5</strain>
    </source>
</reference>
<keyword evidence="3" id="KW-1185">Reference proteome</keyword>
<dbReference type="PROSITE" id="PS51257">
    <property type="entry name" value="PROKAR_LIPOPROTEIN"/>
    <property type="match status" value="1"/>
</dbReference>
<evidence type="ECO:0000256" key="1">
    <source>
        <dbReference type="SAM" id="Coils"/>
    </source>
</evidence>
<protein>
    <recommendedName>
        <fullName evidence="4">Lipoprotein</fullName>
    </recommendedName>
</protein>
<comment type="caution">
    <text evidence="2">The sequence shown here is derived from an EMBL/GenBank/DDBJ whole genome shotgun (WGS) entry which is preliminary data.</text>
</comment>
<dbReference type="EMBL" id="QJSY01000071">
    <property type="protein sequence ID" value="PYE53215.1"/>
    <property type="molecule type" value="Genomic_DNA"/>
</dbReference>
<proteinExistence type="predicted"/>
<organism evidence="2 3">
    <name type="scientific">Shewanella chilikensis</name>
    <dbReference type="NCBI Taxonomy" id="558541"/>
    <lineage>
        <taxon>Bacteria</taxon>
        <taxon>Pseudomonadati</taxon>
        <taxon>Pseudomonadota</taxon>
        <taxon>Gammaproteobacteria</taxon>
        <taxon>Alteromonadales</taxon>
        <taxon>Shewanellaceae</taxon>
        <taxon>Shewanella</taxon>
    </lineage>
</organism>
<evidence type="ECO:0008006" key="4">
    <source>
        <dbReference type="Google" id="ProtNLM"/>
    </source>
</evidence>
<keyword evidence="1" id="KW-0175">Coiled coil</keyword>
<gene>
    <name evidence="2" type="ORF">C8J23_1712</name>
</gene>
<name>A0ABX5PHC5_9GAMM</name>
<sequence>MKKDKSYLTIFFLGLITLTGCNNYPDQAKLDFQSDIPQHQISSAAKNVHLIPVDDGDLKEWLTQLKELEQGTLKEIRGHEITDETFNDVLSIAKKMTESPLGKRPAPNGEIGTVAQFLTLEGQLYLHDKTLNESINRHKAAIQSNQEILAQLKDVHERSSAATAKLNAILKPYDEKLAALKSEAISAQEAMNTALKQLNPLGFNVRDFNIKASWINFKVNNDTAPDCVSIIENRYKNYSRAGGILPLPAVKGADGKFYCSYMDSIGGGQNTQAQFVAALKSSGIDKAVINYVKASVLLDVDTDYVTDQRKNAERAETDLKSQINLMSYSERRTWEQAQKRIESEQEYIKMLEDDNSDVNRQRIYRENLADSVQQLFTRYAIYLLAEDHELLTFDENGELQLTGSGQYVLINEIDPTRPTYTLIDANKFKEQEVMLIASAPRQYEKFKNFAQGLAGRLFEKG</sequence>
<dbReference type="Proteomes" id="UP000247584">
    <property type="component" value="Unassembled WGS sequence"/>
</dbReference>
<evidence type="ECO:0000313" key="2">
    <source>
        <dbReference type="EMBL" id="PYE53215.1"/>
    </source>
</evidence>
<evidence type="ECO:0000313" key="3">
    <source>
        <dbReference type="Proteomes" id="UP000247584"/>
    </source>
</evidence>
<feature type="coiled-coil region" evidence="1">
    <location>
        <begin position="334"/>
        <end position="361"/>
    </location>
</feature>
<dbReference type="RefSeq" id="WP_101057782.1">
    <property type="nucleotide sequence ID" value="NZ_BMXX01000077.1"/>
</dbReference>
<accession>A0ABX5PHC5</accession>